<keyword evidence="6" id="KW-0678">Repressor</keyword>
<evidence type="ECO:0000256" key="5">
    <source>
        <dbReference type="ARBA" id="ARBA00022490"/>
    </source>
</evidence>
<evidence type="ECO:0000256" key="14">
    <source>
        <dbReference type="PIRSR" id="PIRSR602481-2"/>
    </source>
</evidence>
<accession>Q8DMR3</accession>
<dbReference type="eggNOG" id="COG0735">
    <property type="taxonomic scope" value="Bacteria"/>
</dbReference>
<sequence length="185" mass="21090">MQTKTGRSSESPMPLYTAAALKAELNEKGWRLTPQRETILNIFQNLPKGNHLSAEDLYHELRKQGHSISLSTVYRTVKLMSRMGILRELELAEGHKHYELNTMSPHHHHHMVCVQCNRTTEFDNDSILKQALKQTEKYGLQLIDCQLTIYTICPEALRRGYPGLPENWVCSSAIAHGTEPPSRGK</sequence>
<dbReference type="FunFam" id="3.30.1490.190:FF:000008">
    <property type="entry name" value="Ferric uptake regulator, Fur family"/>
    <property type="match status" value="1"/>
</dbReference>
<evidence type="ECO:0000256" key="7">
    <source>
        <dbReference type="ARBA" id="ARBA00022723"/>
    </source>
</evidence>
<dbReference type="GO" id="GO:0005737">
    <property type="term" value="C:cytoplasm"/>
    <property type="evidence" value="ECO:0007669"/>
    <property type="project" value="UniProtKB-SubCell"/>
</dbReference>
<dbReference type="GO" id="GO:0003700">
    <property type="term" value="F:DNA-binding transcription factor activity"/>
    <property type="evidence" value="ECO:0007669"/>
    <property type="project" value="InterPro"/>
</dbReference>
<gene>
    <name evidence="15" type="primary">fur</name>
</gene>
<feature type="binding site" evidence="13">
    <location>
        <position position="113"/>
    </location>
    <ligand>
        <name>Zn(2+)</name>
        <dbReference type="ChEBI" id="CHEBI:29105"/>
    </ligand>
</feature>
<dbReference type="KEGG" id="tel:tll0048"/>
<keyword evidence="7 13" id="KW-0479">Metal-binding</keyword>
<evidence type="ECO:0000313" key="16">
    <source>
        <dbReference type="Proteomes" id="UP000000440"/>
    </source>
</evidence>
<dbReference type="InterPro" id="IPR036388">
    <property type="entry name" value="WH-like_DNA-bd_sf"/>
</dbReference>
<dbReference type="PATRIC" id="fig|197221.4.peg.47"/>
<evidence type="ECO:0000256" key="13">
    <source>
        <dbReference type="PIRSR" id="PIRSR602481-1"/>
    </source>
</evidence>
<evidence type="ECO:0000256" key="1">
    <source>
        <dbReference type="ARBA" id="ARBA00004496"/>
    </source>
</evidence>
<feature type="binding site" evidence="13">
    <location>
        <position position="116"/>
    </location>
    <ligand>
        <name>Zn(2+)</name>
        <dbReference type="ChEBI" id="CHEBI:29105"/>
    </ligand>
</feature>
<dbReference type="GO" id="GO:1900376">
    <property type="term" value="P:regulation of secondary metabolite biosynthetic process"/>
    <property type="evidence" value="ECO:0007669"/>
    <property type="project" value="TreeGrafter"/>
</dbReference>
<dbReference type="PANTHER" id="PTHR33202">
    <property type="entry name" value="ZINC UPTAKE REGULATION PROTEIN"/>
    <property type="match status" value="1"/>
</dbReference>
<evidence type="ECO:0000256" key="2">
    <source>
        <dbReference type="ARBA" id="ARBA00007957"/>
    </source>
</evidence>
<dbReference type="Pfam" id="PF01475">
    <property type="entry name" value="FUR"/>
    <property type="match status" value="1"/>
</dbReference>
<evidence type="ECO:0000256" key="4">
    <source>
        <dbReference type="ARBA" id="ARBA00020910"/>
    </source>
</evidence>
<dbReference type="CDD" id="cd07153">
    <property type="entry name" value="Fur_like"/>
    <property type="match status" value="1"/>
</dbReference>
<dbReference type="STRING" id="197221.gene:10746626"/>
<evidence type="ECO:0000256" key="6">
    <source>
        <dbReference type="ARBA" id="ARBA00022491"/>
    </source>
</evidence>
<dbReference type="GO" id="GO:0045892">
    <property type="term" value="P:negative regulation of DNA-templated transcription"/>
    <property type="evidence" value="ECO:0007669"/>
    <property type="project" value="TreeGrafter"/>
</dbReference>
<dbReference type="InterPro" id="IPR036390">
    <property type="entry name" value="WH_DNA-bd_sf"/>
</dbReference>
<dbReference type="Gene3D" id="1.10.10.10">
    <property type="entry name" value="Winged helix-like DNA-binding domain superfamily/Winged helix DNA-binding domain"/>
    <property type="match status" value="1"/>
</dbReference>
<comment type="cofactor">
    <cofactor evidence="13">
        <name>Zn(2+)</name>
        <dbReference type="ChEBI" id="CHEBI:29105"/>
    </cofactor>
    <text evidence="13">Binds 1 zinc ion per subunit.</text>
</comment>
<dbReference type="InterPro" id="IPR043135">
    <property type="entry name" value="Fur_C"/>
</dbReference>
<dbReference type="GO" id="GO:0000976">
    <property type="term" value="F:transcription cis-regulatory region binding"/>
    <property type="evidence" value="ECO:0007669"/>
    <property type="project" value="TreeGrafter"/>
</dbReference>
<dbReference type="PANTHER" id="PTHR33202:SF19">
    <property type="entry name" value="FERRIC UPTAKE REGULATION PROTEIN"/>
    <property type="match status" value="1"/>
</dbReference>
<dbReference type="EnsemblBacteria" id="BAC07601">
    <property type="protein sequence ID" value="BAC07601"/>
    <property type="gene ID" value="BAC07601"/>
</dbReference>
<evidence type="ECO:0000256" key="3">
    <source>
        <dbReference type="ARBA" id="ARBA00011738"/>
    </source>
</evidence>
<dbReference type="SUPFAM" id="SSF46785">
    <property type="entry name" value="Winged helix' DNA-binding domain"/>
    <property type="match status" value="1"/>
</dbReference>
<evidence type="ECO:0000256" key="9">
    <source>
        <dbReference type="ARBA" id="ARBA00023004"/>
    </source>
</evidence>
<dbReference type="AlphaFoldDB" id="Q8DMR3"/>
<keyword evidence="11" id="KW-0238">DNA-binding</keyword>
<evidence type="ECO:0000256" key="12">
    <source>
        <dbReference type="ARBA" id="ARBA00023163"/>
    </source>
</evidence>
<keyword evidence="8 13" id="KW-0862">Zinc</keyword>
<keyword evidence="12" id="KW-0804">Transcription</keyword>
<keyword evidence="16" id="KW-1185">Reference proteome</keyword>
<comment type="similarity">
    <text evidence="2">Belongs to the Fur family.</text>
</comment>
<name>Q8DMR3_THEVB</name>
<dbReference type="InterPro" id="IPR002481">
    <property type="entry name" value="FUR"/>
</dbReference>
<proteinExistence type="inferred from homology"/>
<dbReference type="Gene3D" id="3.30.1490.190">
    <property type="match status" value="1"/>
</dbReference>
<evidence type="ECO:0000256" key="10">
    <source>
        <dbReference type="ARBA" id="ARBA00023015"/>
    </source>
</evidence>
<keyword evidence="9 14" id="KW-0408">Iron</keyword>
<dbReference type="Proteomes" id="UP000000440">
    <property type="component" value="Chromosome"/>
</dbReference>
<comment type="cofactor">
    <cofactor evidence="14">
        <name>Mn(2+)</name>
        <dbReference type="ChEBI" id="CHEBI:29035"/>
    </cofactor>
    <cofactor evidence="14">
        <name>Fe(2+)</name>
        <dbReference type="ChEBI" id="CHEBI:29033"/>
    </cofactor>
    <text evidence="14">Binds 1 Mn(2+) or Fe(2+) ion per subunit.</text>
</comment>
<reference evidence="15 16" key="1">
    <citation type="journal article" date="2002" name="DNA Res.">
        <title>Complete genome structure of the thermophilic cyanobacterium Thermosynechococcus elongatus BP-1.</title>
        <authorList>
            <person name="Nakamura Y."/>
            <person name="Kaneko T."/>
            <person name="Sato S."/>
            <person name="Ikeuchi M."/>
            <person name="Katoh H."/>
            <person name="Sasamoto S."/>
            <person name="Watanabe A."/>
            <person name="Iriguchi M."/>
            <person name="Kawashima K."/>
            <person name="Kimura T."/>
            <person name="Kishida Y."/>
            <person name="Kiyokawa C."/>
            <person name="Kohara M."/>
            <person name="Matsumoto M."/>
            <person name="Matsuno A."/>
            <person name="Nakazaki N."/>
            <person name="Shimpo S."/>
            <person name="Sugimoto M."/>
            <person name="Takeuchi C."/>
            <person name="Yamada M."/>
            <person name="Tabata S."/>
        </authorList>
    </citation>
    <scope>NUCLEOTIDE SEQUENCE [LARGE SCALE GENOMIC DNA]</scope>
    <source>
        <strain evidence="16">IAM M-273 / NIES-2133 / BP-1</strain>
    </source>
</reference>
<feature type="binding site" evidence="14">
    <location>
        <position position="107"/>
    </location>
    <ligand>
        <name>Fe cation</name>
        <dbReference type="ChEBI" id="CHEBI:24875"/>
    </ligand>
</feature>
<feature type="binding site" evidence="13">
    <location>
        <position position="153"/>
    </location>
    <ligand>
        <name>Zn(2+)</name>
        <dbReference type="ChEBI" id="CHEBI:29105"/>
    </ligand>
</feature>
<evidence type="ECO:0000313" key="15">
    <source>
        <dbReference type="EMBL" id="BAC07601.1"/>
    </source>
</evidence>
<dbReference type="GO" id="GO:0008270">
    <property type="term" value="F:zinc ion binding"/>
    <property type="evidence" value="ECO:0007669"/>
    <property type="project" value="TreeGrafter"/>
</dbReference>
<keyword evidence="5" id="KW-0963">Cytoplasm</keyword>
<evidence type="ECO:0000256" key="8">
    <source>
        <dbReference type="ARBA" id="ARBA00022833"/>
    </source>
</evidence>
<organism evidence="15 16">
    <name type="scientific">Thermosynechococcus vestitus (strain NIES-2133 / IAM M-273 / BP-1)</name>
    <dbReference type="NCBI Taxonomy" id="197221"/>
    <lineage>
        <taxon>Bacteria</taxon>
        <taxon>Bacillati</taxon>
        <taxon>Cyanobacteriota</taxon>
        <taxon>Cyanophyceae</taxon>
        <taxon>Acaryochloridales</taxon>
        <taxon>Thermosynechococcaceae</taxon>
        <taxon>Thermosynechococcus</taxon>
    </lineage>
</organism>
<comment type="subunit">
    <text evidence="3">Homodimer.</text>
</comment>
<comment type="subcellular location">
    <subcellularLocation>
        <location evidence="1">Cytoplasm</location>
    </subcellularLocation>
</comment>
<protein>
    <recommendedName>
        <fullName evidence="4">Ferric uptake regulation protein</fullName>
    </recommendedName>
</protein>
<evidence type="ECO:0000256" key="11">
    <source>
        <dbReference type="ARBA" id="ARBA00023125"/>
    </source>
</evidence>
<keyword evidence="10" id="KW-0805">Transcription regulation</keyword>
<dbReference type="EMBL" id="BA000039">
    <property type="protein sequence ID" value="BAC07601.1"/>
    <property type="molecule type" value="Genomic_DNA"/>
</dbReference>